<dbReference type="OrthoDB" id="2994945at2759"/>
<evidence type="ECO:0000313" key="3">
    <source>
        <dbReference type="EMBL" id="KNZ44529.1"/>
    </source>
</evidence>
<protein>
    <recommendedName>
        <fullName evidence="2">Tc1-like transposase DDE domain-containing protein</fullName>
    </recommendedName>
</protein>
<evidence type="ECO:0000259" key="2">
    <source>
        <dbReference type="Pfam" id="PF13358"/>
    </source>
</evidence>
<feature type="domain" description="Tc1-like transposase DDE" evidence="2">
    <location>
        <begin position="16"/>
        <end position="165"/>
    </location>
</feature>
<accession>A0A0L6U7N5</accession>
<dbReference type="Gene3D" id="3.30.420.10">
    <property type="entry name" value="Ribonuclease H-like superfamily/Ribonuclease H"/>
    <property type="match status" value="1"/>
</dbReference>
<dbReference type="STRING" id="27349.A0A0L6U7N5"/>
<dbReference type="EMBL" id="LAVV01014684">
    <property type="protein sequence ID" value="KNZ44529.1"/>
    <property type="molecule type" value="Genomic_DNA"/>
</dbReference>
<keyword evidence="1" id="KW-0812">Transmembrane</keyword>
<keyword evidence="1" id="KW-1133">Transmembrane helix</keyword>
<feature type="non-terminal residue" evidence="3">
    <location>
        <position position="1"/>
    </location>
</feature>
<evidence type="ECO:0000256" key="1">
    <source>
        <dbReference type="SAM" id="Phobius"/>
    </source>
</evidence>
<sequence length="192" mass="21488">QHNYVLNRVTNIGHNLISIDKSGFNSDTRPSHGHSLSGKSATLKTNSRASLINLIGAMLVGGMIYFELLNKDGKKKTGTTLINICNFLVHLQDHCPAQSIIIMDNTRIHGGDNFERIKNLLKESTRKINIKFLPNYLLFLNPIGLGFNMIRTQIKHKEIKSQSEISTHMQPITGNIIKDPENFVQVPSDNVS</sequence>
<evidence type="ECO:0000313" key="4">
    <source>
        <dbReference type="Proteomes" id="UP000037035"/>
    </source>
</evidence>
<dbReference type="Pfam" id="PF13358">
    <property type="entry name" value="DDE_3"/>
    <property type="match status" value="1"/>
</dbReference>
<dbReference type="AlphaFoldDB" id="A0A0L6U7N5"/>
<dbReference type="InterPro" id="IPR036397">
    <property type="entry name" value="RNaseH_sf"/>
</dbReference>
<keyword evidence="4" id="KW-1185">Reference proteome</keyword>
<proteinExistence type="predicted"/>
<keyword evidence="1" id="KW-0472">Membrane</keyword>
<dbReference type="InterPro" id="IPR038717">
    <property type="entry name" value="Tc1-like_DDE_dom"/>
</dbReference>
<name>A0A0L6U7N5_9BASI</name>
<dbReference type="GO" id="GO:0003676">
    <property type="term" value="F:nucleic acid binding"/>
    <property type="evidence" value="ECO:0007669"/>
    <property type="project" value="InterPro"/>
</dbReference>
<comment type="caution">
    <text evidence="3">The sequence shown here is derived from an EMBL/GenBank/DDBJ whole genome shotgun (WGS) entry which is preliminary data.</text>
</comment>
<feature type="transmembrane region" description="Helical" evidence="1">
    <location>
        <begin position="49"/>
        <end position="66"/>
    </location>
</feature>
<gene>
    <name evidence="3" type="ORF">VP01_9071g1</name>
</gene>
<reference evidence="3 4" key="1">
    <citation type="submission" date="2015-08" db="EMBL/GenBank/DDBJ databases">
        <title>Next Generation Sequencing and Analysis of the Genome of Puccinia sorghi L Schw, the Causal Agent of Maize Common Rust.</title>
        <authorList>
            <person name="Rochi L."/>
            <person name="Burguener G."/>
            <person name="Darino M."/>
            <person name="Turjanski A."/>
            <person name="Kreff E."/>
            <person name="Dieguez M.J."/>
            <person name="Sacco F."/>
        </authorList>
    </citation>
    <scope>NUCLEOTIDE SEQUENCE [LARGE SCALE GENOMIC DNA]</scope>
    <source>
        <strain evidence="3 4">RO10H11247</strain>
    </source>
</reference>
<organism evidence="3 4">
    <name type="scientific">Puccinia sorghi</name>
    <dbReference type="NCBI Taxonomy" id="27349"/>
    <lineage>
        <taxon>Eukaryota</taxon>
        <taxon>Fungi</taxon>
        <taxon>Dikarya</taxon>
        <taxon>Basidiomycota</taxon>
        <taxon>Pucciniomycotina</taxon>
        <taxon>Pucciniomycetes</taxon>
        <taxon>Pucciniales</taxon>
        <taxon>Pucciniaceae</taxon>
        <taxon>Puccinia</taxon>
    </lineage>
</organism>
<dbReference type="Proteomes" id="UP000037035">
    <property type="component" value="Unassembled WGS sequence"/>
</dbReference>
<dbReference type="VEuPathDB" id="FungiDB:VP01_9071g1"/>